<keyword evidence="1" id="KW-0732">Signal</keyword>
<evidence type="ECO:0000256" key="1">
    <source>
        <dbReference type="SAM" id="SignalP"/>
    </source>
</evidence>
<proteinExistence type="predicted"/>
<evidence type="ECO:0000313" key="2">
    <source>
        <dbReference type="EMBL" id="GAA1989764.1"/>
    </source>
</evidence>
<evidence type="ECO:0000313" key="3">
    <source>
        <dbReference type="Proteomes" id="UP001501585"/>
    </source>
</evidence>
<feature type="chain" id="PRO_5046255910" description="Secreted protein" evidence="1">
    <location>
        <begin position="19"/>
        <end position="153"/>
    </location>
</feature>
<feature type="signal peptide" evidence="1">
    <location>
        <begin position="1"/>
        <end position="18"/>
    </location>
</feature>
<accession>A0ABN2SNR7</accession>
<comment type="caution">
    <text evidence="2">The sequence shown here is derived from an EMBL/GenBank/DDBJ whole genome shotgun (WGS) entry which is preliminary data.</text>
</comment>
<organism evidence="2 3">
    <name type="scientific">Nocardiopsis rhodophaea</name>
    <dbReference type="NCBI Taxonomy" id="280238"/>
    <lineage>
        <taxon>Bacteria</taxon>
        <taxon>Bacillati</taxon>
        <taxon>Actinomycetota</taxon>
        <taxon>Actinomycetes</taxon>
        <taxon>Streptosporangiales</taxon>
        <taxon>Nocardiopsidaceae</taxon>
        <taxon>Nocardiopsis</taxon>
    </lineage>
</organism>
<sequence length="153" mass="16259">MAVAAGAFLAVSSAVAPAAADTPNIESHITTGSDGVEYKVTTAVDGKPLVDQQGDPAPIREPLAAAPIRETDCDSRSKPVHIRYGNWLLPKDKCYSSPGTKTVAMSGVDWLHGGRWNGSVYYKTATACVVRPFASGERLNFSNDTLCVLSIEY</sequence>
<protein>
    <recommendedName>
        <fullName evidence="4">Secreted protein</fullName>
    </recommendedName>
</protein>
<keyword evidence="3" id="KW-1185">Reference proteome</keyword>
<reference evidence="3" key="1">
    <citation type="journal article" date="2019" name="Int. J. Syst. Evol. Microbiol.">
        <title>The Global Catalogue of Microorganisms (GCM) 10K type strain sequencing project: providing services to taxonomists for standard genome sequencing and annotation.</title>
        <authorList>
            <consortium name="The Broad Institute Genomics Platform"/>
            <consortium name="The Broad Institute Genome Sequencing Center for Infectious Disease"/>
            <person name="Wu L."/>
            <person name="Ma J."/>
        </authorList>
    </citation>
    <scope>NUCLEOTIDE SEQUENCE [LARGE SCALE GENOMIC DNA]</scope>
    <source>
        <strain evidence="3">JCM 15313</strain>
    </source>
</reference>
<name>A0ABN2SNR7_9ACTN</name>
<gene>
    <name evidence="2" type="ORF">GCM10009799_14400</name>
</gene>
<dbReference type="EMBL" id="BAAAPC010000005">
    <property type="protein sequence ID" value="GAA1989764.1"/>
    <property type="molecule type" value="Genomic_DNA"/>
</dbReference>
<dbReference type="Proteomes" id="UP001501585">
    <property type="component" value="Unassembled WGS sequence"/>
</dbReference>
<evidence type="ECO:0008006" key="4">
    <source>
        <dbReference type="Google" id="ProtNLM"/>
    </source>
</evidence>